<name>A0A1Z4VTN3_9GAMM</name>
<dbReference type="KEGG" id="ttc:FOKN1_2388"/>
<evidence type="ECO:0000256" key="3">
    <source>
        <dbReference type="PROSITE-ProRule" id="PRU00464"/>
    </source>
</evidence>
<dbReference type="PANTHER" id="PTHR23089">
    <property type="entry name" value="HISTIDINE TRIAD HIT PROTEIN"/>
    <property type="match status" value="1"/>
</dbReference>
<dbReference type="PROSITE" id="PS00892">
    <property type="entry name" value="HIT_1"/>
    <property type="match status" value="1"/>
</dbReference>
<dbReference type="InterPro" id="IPR036265">
    <property type="entry name" value="HIT-like_sf"/>
</dbReference>
<evidence type="ECO:0000313" key="5">
    <source>
        <dbReference type="EMBL" id="BAZ94762.1"/>
    </source>
</evidence>
<dbReference type="PRINTS" id="PR00332">
    <property type="entry name" value="HISTRIAD"/>
</dbReference>
<dbReference type="InterPro" id="IPR019808">
    <property type="entry name" value="Histidine_triad_CS"/>
</dbReference>
<sequence>MTDCLFCKMAAGEIQPDTVLETDDVIAFRDINPQAPTHVLVIPKQHIATLNDLQPAQAELVGKMYLAAREVARIDGLDQRGYRTVMNCLEEAGQSVFHLHLHVLGGRPMQWPPG</sequence>
<accession>A0A1Z4VTN3</accession>
<protein>
    <submittedName>
        <fullName evidence="5">Diadenosine tetraphosphate (Ap4A) hydrolase</fullName>
    </submittedName>
</protein>
<evidence type="ECO:0000313" key="6">
    <source>
        <dbReference type="Proteomes" id="UP000218765"/>
    </source>
</evidence>
<dbReference type="RefSeq" id="WP_096366823.1">
    <property type="nucleotide sequence ID" value="NZ_AP018052.1"/>
</dbReference>
<dbReference type="CDD" id="cd01276">
    <property type="entry name" value="PKCI_related"/>
    <property type="match status" value="1"/>
</dbReference>
<organism evidence="5 6">
    <name type="scientific">Thiohalobacter thiocyanaticus</name>
    <dbReference type="NCBI Taxonomy" id="585455"/>
    <lineage>
        <taxon>Bacteria</taxon>
        <taxon>Pseudomonadati</taxon>
        <taxon>Pseudomonadota</taxon>
        <taxon>Gammaproteobacteria</taxon>
        <taxon>Thiohalobacterales</taxon>
        <taxon>Thiohalobacteraceae</taxon>
        <taxon>Thiohalobacter</taxon>
    </lineage>
</organism>
<dbReference type="Gene3D" id="3.30.428.10">
    <property type="entry name" value="HIT-like"/>
    <property type="match status" value="1"/>
</dbReference>
<keyword evidence="5" id="KW-0378">Hydrolase</keyword>
<dbReference type="GO" id="GO:0016787">
    <property type="term" value="F:hydrolase activity"/>
    <property type="evidence" value="ECO:0007669"/>
    <property type="project" value="UniProtKB-KW"/>
</dbReference>
<dbReference type="Pfam" id="PF01230">
    <property type="entry name" value="HIT"/>
    <property type="match status" value="1"/>
</dbReference>
<proteinExistence type="predicted"/>
<dbReference type="OrthoDB" id="9784774at2"/>
<dbReference type="InterPro" id="IPR001310">
    <property type="entry name" value="Histidine_triad_HIT"/>
</dbReference>
<keyword evidence="6" id="KW-1185">Reference proteome</keyword>
<dbReference type="EMBL" id="AP018052">
    <property type="protein sequence ID" value="BAZ94762.1"/>
    <property type="molecule type" value="Genomic_DNA"/>
</dbReference>
<gene>
    <name evidence="5" type="ORF">FOKN1_2388</name>
</gene>
<dbReference type="Proteomes" id="UP000218765">
    <property type="component" value="Chromosome"/>
</dbReference>
<dbReference type="InterPro" id="IPR011146">
    <property type="entry name" value="HIT-like"/>
</dbReference>
<feature type="short sequence motif" description="Histidine triad motif" evidence="2 3">
    <location>
        <begin position="98"/>
        <end position="102"/>
    </location>
</feature>
<feature type="domain" description="HIT" evidence="4">
    <location>
        <begin position="5"/>
        <end position="114"/>
    </location>
</feature>
<reference evidence="5 6" key="1">
    <citation type="submission" date="2017-05" db="EMBL/GenBank/DDBJ databases">
        <title>Thiocyanate degradation by Thiohalobacter thiocyanaticus FOKN1.</title>
        <authorList>
            <person name="Oshiki M."/>
            <person name="Fukushima T."/>
            <person name="Kawano S."/>
            <person name="Nakagawa J."/>
        </authorList>
    </citation>
    <scope>NUCLEOTIDE SEQUENCE [LARGE SCALE GENOMIC DNA]</scope>
    <source>
        <strain evidence="5 6">FOKN1</strain>
    </source>
</reference>
<dbReference type="SUPFAM" id="SSF54197">
    <property type="entry name" value="HIT-like"/>
    <property type="match status" value="1"/>
</dbReference>
<evidence type="ECO:0000259" key="4">
    <source>
        <dbReference type="PROSITE" id="PS51084"/>
    </source>
</evidence>
<evidence type="ECO:0000256" key="2">
    <source>
        <dbReference type="PIRSR" id="PIRSR601310-3"/>
    </source>
</evidence>
<dbReference type="PROSITE" id="PS51084">
    <property type="entry name" value="HIT_2"/>
    <property type="match status" value="1"/>
</dbReference>
<feature type="active site" description="Tele-AMP-histidine intermediate" evidence="1">
    <location>
        <position position="100"/>
    </location>
</feature>
<dbReference type="AlphaFoldDB" id="A0A1Z4VTN3"/>
<evidence type="ECO:0000256" key="1">
    <source>
        <dbReference type="PIRSR" id="PIRSR601310-1"/>
    </source>
</evidence>